<organism evidence="3 4">
    <name type="scientific">Teichococcus aerophilus</name>
    <dbReference type="NCBI Taxonomy" id="1224513"/>
    <lineage>
        <taxon>Bacteria</taxon>
        <taxon>Pseudomonadati</taxon>
        <taxon>Pseudomonadota</taxon>
        <taxon>Alphaproteobacteria</taxon>
        <taxon>Acetobacterales</taxon>
        <taxon>Roseomonadaceae</taxon>
        <taxon>Roseomonas</taxon>
    </lineage>
</organism>
<dbReference type="InterPro" id="IPR025711">
    <property type="entry name" value="PepSY"/>
</dbReference>
<proteinExistence type="predicted"/>
<dbReference type="EMBL" id="JACTVA010000015">
    <property type="protein sequence ID" value="MBC9207245.1"/>
    <property type="molecule type" value="Genomic_DNA"/>
</dbReference>
<keyword evidence="4" id="KW-1185">Reference proteome</keyword>
<gene>
    <name evidence="3" type="ORF">IBL26_10395</name>
</gene>
<feature type="domain" description="PepSY" evidence="2">
    <location>
        <begin position="13"/>
        <end position="87"/>
    </location>
</feature>
<evidence type="ECO:0000313" key="3">
    <source>
        <dbReference type="EMBL" id="MBC9207245.1"/>
    </source>
</evidence>
<dbReference type="Proteomes" id="UP000626026">
    <property type="component" value="Unassembled WGS sequence"/>
</dbReference>
<feature type="signal peptide" evidence="1">
    <location>
        <begin position="1"/>
        <end position="30"/>
    </location>
</feature>
<evidence type="ECO:0000259" key="2">
    <source>
        <dbReference type="Pfam" id="PF13670"/>
    </source>
</evidence>
<sequence length="158" mass="17612">MKPTLSLLVAPALLAGLAFGSLALAPSAQARQPDQAETARITEALRAQGYQQWRKIDLDDGVWEVDDAVDAQGNRHDLRVTPETYRVFLESTPDRDATPEEVTRIDQALRSAGFQSHGRIRLDDGLWDVDNAVMADGTRFDLTLEPDSFRILHRDREG</sequence>
<protein>
    <submittedName>
        <fullName evidence="3">PepSY domain-containing protein</fullName>
    </submittedName>
</protein>
<evidence type="ECO:0000313" key="4">
    <source>
        <dbReference type="Proteomes" id="UP000626026"/>
    </source>
</evidence>
<feature type="chain" id="PRO_5047013026" evidence="1">
    <location>
        <begin position="31"/>
        <end position="158"/>
    </location>
</feature>
<name>A0ABR7RKY4_9PROT</name>
<dbReference type="Pfam" id="PF13670">
    <property type="entry name" value="PepSY_2"/>
    <property type="match status" value="1"/>
</dbReference>
<comment type="caution">
    <text evidence="3">The sequence shown here is derived from an EMBL/GenBank/DDBJ whole genome shotgun (WGS) entry which is preliminary data.</text>
</comment>
<evidence type="ECO:0000256" key="1">
    <source>
        <dbReference type="SAM" id="SignalP"/>
    </source>
</evidence>
<keyword evidence="1" id="KW-0732">Signal</keyword>
<dbReference type="RefSeq" id="WP_187784415.1">
    <property type="nucleotide sequence ID" value="NZ_JACTVA010000015.1"/>
</dbReference>
<accession>A0ABR7RKY4</accession>
<reference evidence="3 4" key="1">
    <citation type="journal article" date="2013" name="Int. J. Syst. Evol. Microbiol.">
        <title>Roseomonas aerophila sp. nov., isolated from air.</title>
        <authorList>
            <person name="Kim S.J."/>
            <person name="Weon H.Y."/>
            <person name="Ahn J.H."/>
            <person name="Hong S.B."/>
            <person name="Seok S.J."/>
            <person name="Whang K.S."/>
            <person name="Kwon S.W."/>
        </authorList>
    </citation>
    <scope>NUCLEOTIDE SEQUENCE [LARGE SCALE GENOMIC DNA]</scope>
    <source>
        <strain evidence="3 4">NBRC 108923</strain>
    </source>
</reference>